<evidence type="ECO:0000256" key="3">
    <source>
        <dbReference type="ARBA" id="ARBA00022723"/>
    </source>
</evidence>
<keyword evidence="5" id="KW-0408">Iron</keyword>
<feature type="non-terminal residue" evidence="7">
    <location>
        <position position="1"/>
    </location>
</feature>
<dbReference type="GO" id="GO:0009055">
    <property type="term" value="F:electron transfer activity"/>
    <property type="evidence" value="ECO:0007669"/>
    <property type="project" value="InterPro"/>
</dbReference>
<evidence type="ECO:0000256" key="1">
    <source>
        <dbReference type="ARBA" id="ARBA00022448"/>
    </source>
</evidence>
<dbReference type="PANTHER" id="PTHR40942">
    <property type="match status" value="1"/>
</dbReference>
<evidence type="ECO:0000256" key="5">
    <source>
        <dbReference type="ARBA" id="ARBA00023004"/>
    </source>
</evidence>
<evidence type="ECO:0000313" key="7">
    <source>
        <dbReference type="EMBL" id="SUZ50221.1"/>
    </source>
</evidence>
<keyword evidence="4" id="KW-0249">Electron transport</keyword>
<feature type="domain" description="Cytochrome c" evidence="6">
    <location>
        <begin position="22"/>
        <end position="103"/>
    </location>
</feature>
<dbReference type="PRINTS" id="PR00607">
    <property type="entry name" value="CYTCHROMECIE"/>
</dbReference>
<reference evidence="7" key="1">
    <citation type="submission" date="2018-05" db="EMBL/GenBank/DDBJ databases">
        <authorList>
            <person name="Lanie J.A."/>
            <person name="Ng W.-L."/>
            <person name="Kazmierczak K.M."/>
            <person name="Andrzejewski T.M."/>
            <person name="Davidsen T.M."/>
            <person name="Wayne K.J."/>
            <person name="Tettelin H."/>
            <person name="Glass J.I."/>
            <person name="Rusch D."/>
            <person name="Podicherti R."/>
            <person name="Tsui H.-C.T."/>
            <person name="Winkler M.E."/>
        </authorList>
    </citation>
    <scope>NUCLEOTIDE SEQUENCE</scope>
</reference>
<dbReference type="Gene3D" id="1.10.760.10">
    <property type="entry name" value="Cytochrome c-like domain"/>
    <property type="match status" value="1"/>
</dbReference>
<dbReference type="PROSITE" id="PS51007">
    <property type="entry name" value="CYTC"/>
    <property type="match status" value="1"/>
</dbReference>
<gene>
    <name evidence="7" type="ORF">METZ01_LOCUS3075</name>
</gene>
<accession>A0A381N6H9</accession>
<keyword evidence="3" id="KW-0479">Metal-binding</keyword>
<evidence type="ECO:0000256" key="4">
    <source>
        <dbReference type="ARBA" id="ARBA00022982"/>
    </source>
</evidence>
<dbReference type="InterPro" id="IPR036909">
    <property type="entry name" value="Cyt_c-like_dom_sf"/>
</dbReference>
<protein>
    <recommendedName>
        <fullName evidence="6">Cytochrome c domain-containing protein</fullName>
    </recommendedName>
</protein>
<organism evidence="7">
    <name type="scientific">marine metagenome</name>
    <dbReference type="NCBI Taxonomy" id="408172"/>
    <lineage>
        <taxon>unclassified sequences</taxon>
        <taxon>metagenomes</taxon>
        <taxon>ecological metagenomes</taxon>
    </lineage>
</organism>
<dbReference type="GO" id="GO:0020037">
    <property type="term" value="F:heme binding"/>
    <property type="evidence" value="ECO:0007669"/>
    <property type="project" value="InterPro"/>
</dbReference>
<dbReference type="Pfam" id="PF13442">
    <property type="entry name" value="Cytochrome_CBB3"/>
    <property type="match status" value="1"/>
</dbReference>
<dbReference type="EMBL" id="UINC01000159">
    <property type="protein sequence ID" value="SUZ50221.1"/>
    <property type="molecule type" value="Genomic_DNA"/>
</dbReference>
<proteinExistence type="predicted"/>
<dbReference type="InterPro" id="IPR002323">
    <property type="entry name" value="Cyt_CIE"/>
</dbReference>
<dbReference type="GO" id="GO:0005506">
    <property type="term" value="F:iron ion binding"/>
    <property type="evidence" value="ECO:0007669"/>
    <property type="project" value="InterPro"/>
</dbReference>
<dbReference type="InterPro" id="IPR009056">
    <property type="entry name" value="Cyt_c-like_dom"/>
</dbReference>
<sequence length="113" mass="11985">VRLAYLLLPLLLGGCGDSTEQAETNIGKETYLRYCFSCHQAGVAGAPSLGDVESWAPRLDKGRAALLQSVIDGIPPAMPIRGLCNSCSDEELAASVDYMLNAVREEARDAGSL</sequence>
<dbReference type="SUPFAM" id="SSF46626">
    <property type="entry name" value="Cytochrome c"/>
    <property type="match status" value="1"/>
</dbReference>
<dbReference type="AlphaFoldDB" id="A0A381N6H9"/>
<evidence type="ECO:0000259" key="6">
    <source>
        <dbReference type="PROSITE" id="PS51007"/>
    </source>
</evidence>
<evidence type="ECO:0000256" key="2">
    <source>
        <dbReference type="ARBA" id="ARBA00022617"/>
    </source>
</evidence>
<keyword evidence="1" id="KW-0813">Transport</keyword>
<keyword evidence="2" id="KW-0349">Heme</keyword>
<dbReference type="PANTHER" id="PTHR40942:SF2">
    <property type="entry name" value="CYTOCHROME-RELATED"/>
    <property type="match status" value="1"/>
</dbReference>
<name>A0A381N6H9_9ZZZZ</name>